<protein>
    <recommendedName>
        <fullName evidence="4">FHA domain-containing protein</fullName>
    </recommendedName>
</protein>
<name>A0A9P3HLK8_9FUNG</name>
<evidence type="ECO:0000256" key="2">
    <source>
        <dbReference type="SAM" id="MobiDB-lite"/>
    </source>
</evidence>
<organism evidence="5 6">
    <name type="scientific">Entomortierella parvispora</name>
    <dbReference type="NCBI Taxonomy" id="205924"/>
    <lineage>
        <taxon>Eukaryota</taxon>
        <taxon>Fungi</taxon>
        <taxon>Fungi incertae sedis</taxon>
        <taxon>Mucoromycota</taxon>
        <taxon>Mortierellomycotina</taxon>
        <taxon>Mortierellomycetes</taxon>
        <taxon>Mortierellales</taxon>
        <taxon>Mortierellaceae</taxon>
        <taxon>Entomortierella</taxon>
    </lineage>
</organism>
<dbReference type="InterPro" id="IPR008984">
    <property type="entry name" value="SMAD_FHA_dom_sf"/>
</dbReference>
<dbReference type="InterPro" id="IPR051176">
    <property type="entry name" value="Cent_Immune-Sig_Mod"/>
</dbReference>
<reference evidence="5" key="1">
    <citation type="submission" date="2021-11" db="EMBL/GenBank/DDBJ databases">
        <authorList>
            <person name="Herlambang A."/>
            <person name="Guo Y."/>
            <person name="Takashima Y."/>
            <person name="Nishizawa T."/>
        </authorList>
    </citation>
    <scope>NUCLEOTIDE SEQUENCE</scope>
    <source>
        <strain evidence="5">E1425</strain>
    </source>
</reference>
<feature type="region of interest" description="Disordered" evidence="2">
    <location>
        <begin position="649"/>
        <end position="676"/>
    </location>
</feature>
<evidence type="ECO:0000259" key="4">
    <source>
        <dbReference type="PROSITE" id="PS50006"/>
    </source>
</evidence>
<dbReference type="GO" id="GO:0005737">
    <property type="term" value="C:cytoplasm"/>
    <property type="evidence" value="ECO:0007669"/>
    <property type="project" value="TreeGrafter"/>
</dbReference>
<feature type="compositionally biased region" description="Low complexity" evidence="2">
    <location>
        <begin position="124"/>
        <end position="149"/>
    </location>
</feature>
<evidence type="ECO:0000313" key="5">
    <source>
        <dbReference type="EMBL" id="GJJ78437.1"/>
    </source>
</evidence>
<keyword evidence="6" id="KW-1185">Reference proteome</keyword>
<feature type="compositionally biased region" description="Low complexity" evidence="2">
    <location>
        <begin position="1"/>
        <end position="20"/>
    </location>
</feature>
<feature type="compositionally biased region" description="Low complexity" evidence="2">
    <location>
        <begin position="330"/>
        <end position="340"/>
    </location>
</feature>
<dbReference type="PANTHER" id="PTHR15715:SF37">
    <property type="entry name" value="LD47843P"/>
    <property type="match status" value="1"/>
</dbReference>
<dbReference type="PROSITE" id="PS50006">
    <property type="entry name" value="FHA_DOMAIN"/>
    <property type="match status" value="1"/>
</dbReference>
<comment type="caution">
    <text evidence="5">The sequence shown here is derived from an EMBL/GenBank/DDBJ whole genome shotgun (WGS) entry which is preliminary data.</text>
</comment>
<feature type="compositionally biased region" description="Polar residues" evidence="2">
    <location>
        <begin position="312"/>
        <end position="329"/>
    </location>
</feature>
<evidence type="ECO:0000256" key="3">
    <source>
        <dbReference type="SAM" id="Phobius"/>
    </source>
</evidence>
<evidence type="ECO:0000256" key="1">
    <source>
        <dbReference type="SAM" id="Coils"/>
    </source>
</evidence>
<reference evidence="5" key="2">
    <citation type="journal article" date="2022" name="Microbiol. Resour. Announc.">
        <title>Whole-Genome Sequence of Entomortierella parvispora E1425, a Mucoromycotan Fungus Associated with Burkholderiaceae-Related Endosymbiotic Bacteria.</title>
        <authorList>
            <person name="Herlambang A."/>
            <person name="Guo Y."/>
            <person name="Takashima Y."/>
            <person name="Narisawa K."/>
            <person name="Ohta H."/>
            <person name="Nishizawa T."/>
        </authorList>
    </citation>
    <scope>NUCLEOTIDE SEQUENCE</scope>
    <source>
        <strain evidence="5">E1425</strain>
    </source>
</reference>
<dbReference type="Gene3D" id="2.60.200.20">
    <property type="match status" value="1"/>
</dbReference>
<sequence>MFKTSRSNSTSSTGSGSGSYSPPPPSHTTTATVASNTSTTNVLSNGQGYNGYTNGNHSPVATASSTYYPAFPIRNKSRTPSVSSTSTITQPIHNLLQTSNGILLPKRQASTSSVAPSLTTASATASLSHSSPASATISSPTSSTSSSSSVNGTKYTTITTTMNGHSTGGSANPILVLEPTNNSFAIKSLELQDQTPVKIGRQTGVTTAPHPSNGYFDSKVLSRVHAEVWADNGKIFIRDLKSSNGTFLNGRRLCAENVESEPFLLNQNDSLEFGIDILDESGALLHEKVACKIYISRTNGNANKAGGAQDSLAKSRNGSPTGSGPSSLHQSGSTTTVVSSGGSGQSTNIDLIISRLQSELSRSQETNSDLGVLKQGLGELERALVSNGSEDGQVTTKAVTQDNTAAAASTAATAAAAAEYQKLLEQNTQAHAAELAELKRQLDETQSELDAYIQKTRLLEPLVVEDEILRRDLAQSITELTQVKLERDLAKDSMNDMINEHQQAMETLRREQEAAVAVLEEVHKENLERLAREGAIAQELLVAKHQEDLAQALQSVVVPPAPEPVVNVEETLELEKKLSELDAESKTLQSNLQNLTKTLEALETEKATLAKELHNTKNELASTTQSLKVAERQLVEKAKVEENLALMTPTSTTGSSSTKVTQRQNGSLTTTTTTTTHGPYLSKSEFSWAQFVFPLDKKNPRQLNQPSTILMSGGFMLVGIGAYVLWNKSGR</sequence>
<dbReference type="SMART" id="SM00240">
    <property type="entry name" value="FHA"/>
    <property type="match status" value="1"/>
</dbReference>
<dbReference type="PANTHER" id="PTHR15715">
    <property type="entry name" value="CENTROSOMAL PROTEIN OF 170 KDA"/>
    <property type="match status" value="1"/>
</dbReference>
<keyword evidence="3" id="KW-1133">Transmembrane helix</keyword>
<feature type="region of interest" description="Disordered" evidence="2">
    <location>
        <begin position="304"/>
        <end position="343"/>
    </location>
</feature>
<keyword evidence="3" id="KW-0812">Transmembrane</keyword>
<evidence type="ECO:0000313" key="6">
    <source>
        <dbReference type="Proteomes" id="UP000827284"/>
    </source>
</evidence>
<feature type="coiled-coil region" evidence="1">
    <location>
        <begin position="491"/>
        <end position="525"/>
    </location>
</feature>
<feature type="compositionally biased region" description="Low complexity" evidence="2">
    <location>
        <begin position="649"/>
        <end position="661"/>
    </location>
</feature>
<proteinExistence type="predicted"/>
<accession>A0A9P3HLK8</accession>
<keyword evidence="1" id="KW-0175">Coiled coil</keyword>
<keyword evidence="3" id="KW-0472">Membrane</keyword>
<feature type="region of interest" description="Disordered" evidence="2">
    <location>
        <begin position="1"/>
        <end position="56"/>
    </location>
</feature>
<feature type="coiled-coil region" evidence="1">
    <location>
        <begin position="571"/>
        <end position="633"/>
    </location>
</feature>
<dbReference type="InterPro" id="IPR000253">
    <property type="entry name" value="FHA_dom"/>
</dbReference>
<dbReference type="SUPFAM" id="SSF49879">
    <property type="entry name" value="SMAD/FHA domain"/>
    <property type="match status" value="1"/>
</dbReference>
<dbReference type="OrthoDB" id="687730at2759"/>
<feature type="transmembrane region" description="Helical" evidence="3">
    <location>
        <begin position="708"/>
        <end position="726"/>
    </location>
</feature>
<dbReference type="EMBL" id="BQFW01000015">
    <property type="protein sequence ID" value="GJJ78437.1"/>
    <property type="molecule type" value="Genomic_DNA"/>
</dbReference>
<feature type="domain" description="FHA" evidence="4">
    <location>
        <begin position="197"/>
        <end position="253"/>
    </location>
</feature>
<feature type="region of interest" description="Disordered" evidence="2">
    <location>
        <begin position="124"/>
        <end position="151"/>
    </location>
</feature>
<feature type="compositionally biased region" description="Low complexity" evidence="2">
    <location>
        <begin position="27"/>
        <end position="56"/>
    </location>
</feature>
<dbReference type="AlphaFoldDB" id="A0A9P3HLK8"/>
<dbReference type="Proteomes" id="UP000827284">
    <property type="component" value="Unassembled WGS sequence"/>
</dbReference>
<dbReference type="Pfam" id="PF00498">
    <property type="entry name" value="FHA"/>
    <property type="match status" value="1"/>
</dbReference>
<feature type="coiled-coil region" evidence="1">
    <location>
        <begin position="421"/>
        <end position="455"/>
    </location>
</feature>
<gene>
    <name evidence="5" type="ORF">EMPS_10796</name>
</gene>